<dbReference type="Pfam" id="PF02021">
    <property type="entry name" value="UPF0102"/>
    <property type="match status" value="1"/>
</dbReference>
<sequence>MLKRFLGKGGTGLAEASKGLNKKAELGRLGELAAEKYLKKKGYRILERNFNGRFGELDIIARKGETLVFVEVKTRSGSGYAAAKEAVDSRKAARIIKAACEYMQRKGLPEDTRVRFDVIGITAGAGGEAGLSGSGEIIIEQIEAAFDAG</sequence>
<organism evidence="1">
    <name type="scientific">hydrothermal vent metagenome</name>
    <dbReference type="NCBI Taxonomy" id="652676"/>
    <lineage>
        <taxon>unclassified sequences</taxon>
        <taxon>metagenomes</taxon>
        <taxon>ecological metagenomes</taxon>
    </lineage>
</organism>
<protein>
    <submittedName>
        <fullName evidence="1">Uncharacterized protein</fullName>
    </submittedName>
</protein>
<dbReference type="PANTHER" id="PTHR34039">
    <property type="entry name" value="UPF0102 PROTEIN YRAN"/>
    <property type="match status" value="1"/>
</dbReference>
<evidence type="ECO:0000313" key="1">
    <source>
        <dbReference type="EMBL" id="VAW39136.1"/>
    </source>
</evidence>
<name>A0A3B0W3F3_9ZZZZ</name>
<dbReference type="InterPro" id="IPR011335">
    <property type="entry name" value="Restrct_endonuc-II-like"/>
</dbReference>
<dbReference type="EMBL" id="UOEZ01000084">
    <property type="protein sequence ID" value="VAW39136.1"/>
    <property type="molecule type" value="Genomic_DNA"/>
</dbReference>
<dbReference type="Gene3D" id="3.40.1350.10">
    <property type="match status" value="1"/>
</dbReference>
<reference evidence="1" key="1">
    <citation type="submission" date="2018-06" db="EMBL/GenBank/DDBJ databases">
        <authorList>
            <person name="Zhirakovskaya E."/>
        </authorList>
    </citation>
    <scope>NUCLEOTIDE SEQUENCE</scope>
</reference>
<accession>A0A3B0W3F3</accession>
<dbReference type="NCBIfam" id="NF009150">
    <property type="entry name" value="PRK12497.1-3"/>
    <property type="match status" value="1"/>
</dbReference>
<dbReference type="CDD" id="cd20736">
    <property type="entry name" value="PoNe_Nuclease"/>
    <property type="match status" value="1"/>
</dbReference>
<dbReference type="HAMAP" id="MF_00048">
    <property type="entry name" value="UPF0102"/>
    <property type="match status" value="1"/>
</dbReference>
<dbReference type="AlphaFoldDB" id="A0A3B0W3F3"/>
<dbReference type="InterPro" id="IPR011856">
    <property type="entry name" value="tRNA_endonuc-like_dom_sf"/>
</dbReference>
<proteinExistence type="inferred from homology"/>
<gene>
    <name evidence="1" type="ORF">MNBD_DELTA02-830</name>
</gene>
<dbReference type="PANTHER" id="PTHR34039:SF1">
    <property type="entry name" value="UPF0102 PROTEIN YRAN"/>
    <property type="match status" value="1"/>
</dbReference>
<dbReference type="NCBIfam" id="TIGR00252">
    <property type="entry name" value="YraN family protein"/>
    <property type="match status" value="1"/>
</dbReference>
<dbReference type="SUPFAM" id="SSF52980">
    <property type="entry name" value="Restriction endonuclease-like"/>
    <property type="match status" value="1"/>
</dbReference>
<dbReference type="NCBIfam" id="NF009154">
    <property type="entry name" value="PRK12497.3-3"/>
    <property type="match status" value="1"/>
</dbReference>
<dbReference type="InterPro" id="IPR003509">
    <property type="entry name" value="UPF0102_YraN-like"/>
</dbReference>
<dbReference type="GO" id="GO:0003676">
    <property type="term" value="F:nucleic acid binding"/>
    <property type="evidence" value="ECO:0007669"/>
    <property type="project" value="InterPro"/>
</dbReference>